<dbReference type="Pfam" id="PF00501">
    <property type="entry name" value="AMP-binding"/>
    <property type="match status" value="1"/>
</dbReference>
<dbReference type="Gene3D" id="3.40.50.12780">
    <property type="entry name" value="N-terminal domain of ligase-like"/>
    <property type="match status" value="1"/>
</dbReference>
<evidence type="ECO:0000256" key="3">
    <source>
        <dbReference type="SAM" id="MobiDB-lite"/>
    </source>
</evidence>
<feature type="domain" description="AMP-dependent synthetase/ligase" evidence="4">
    <location>
        <begin position="16"/>
        <end position="378"/>
    </location>
</feature>
<evidence type="ECO:0000259" key="5">
    <source>
        <dbReference type="Pfam" id="PF13193"/>
    </source>
</evidence>
<dbReference type="FunFam" id="3.30.300.30:FF:000008">
    <property type="entry name" value="2,3-dihydroxybenzoate-AMP ligase"/>
    <property type="match status" value="1"/>
</dbReference>
<gene>
    <name evidence="6" type="ORF">E1956_17745</name>
</gene>
<dbReference type="PANTHER" id="PTHR43201:SF5">
    <property type="entry name" value="MEDIUM-CHAIN ACYL-COA LIGASE ACSF2, MITOCHONDRIAL"/>
    <property type="match status" value="1"/>
</dbReference>
<dbReference type="Proteomes" id="UP000295727">
    <property type="component" value="Chromosome 2"/>
</dbReference>
<organism evidence="6 7">
    <name type="scientific">Paraburkholderia pallida</name>
    <dbReference type="NCBI Taxonomy" id="2547399"/>
    <lineage>
        <taxon>Bacteria</taxon>
        <taxon>Pseudomonadati</taxon>
        <taxon>Pseudomonadota</taxon>
        <taxon>Betaproteobacteria</taxon>
        <taxon>Burkholderiales</taxon>
        <taxon>Burkholderiaceae</taxon>
        <taxon>Paraburkholderia</taxon>
    </lineage>
</organism>
<dbReference type="InterPro" id="IPR045851">
    <property type="entry name" value="AMP-bd_C_sf"/>
</dbReference>
<dbReference type="AlphaFoldDB" id="A0A4P7CT04"/>
<protein>
    <submittedName>
        <fullName evidence="6">AMP-dependent synthetase</fullName>
    </submittedName>
</protein>
<dbReference type="GO" id="GO:0006631">
    <property type="term" value="P:fatty acid metabolic process"/>
    <property type="evidence" value="ECO:0007669"/>
    <property type="project" value="TreeGrafter"/>
</dbReference>
<dbReference type="KEGG" id="ppai:E1956_17745"/>
<dbReference type="InterPro" id="IPR025110">
    <property type="entry name" value="AMP-bd_C"/>
</dbReference>
<dbReference type="Pfam" id="PF13193">
    <property type="entry name" value="AMP-binding_C"/>
    <property type="match status" value="1"/>
</dbReference>
<sequence>MSESAVLLPGNVIDRSSRLCPEGVAIVFEGRKITYREHALRVRKLGAALHRVGVRHQDRISVLSMNRPEFVEVYGAGDVFGFVTATVNYRLAVEEIAFVLSDTAPRVVVFEEQYRETVDALRARLGDATIYVCIGAANSWAHGYEEFVASGDEQGAPFRASREDYCQLIYTSGTTGRPKGAVRSHYGQSRMAEQIAAALGLRGDSSILVTMPFFHGGARSQQVAAFLRRATVVIHRKFEAGEVLREIARSRISHMHLAPTMFQAVMDHPEFSQHDISSVRGILYAAAPMPVPLLRRGLAAFGSVFINSYGMTETNGTVLFPHQHHLEGTAVQVRRLGSVGQVADGGELRVVDDEGHPCPPGVPGEVCVKSDTQFRLYWNNSVATAEAVRDGWYHTGDIGYLDEEEFLFLVDRKKDMIISGGENIYCREVEDALESHEGVEEAAVIGVPDAYWGEVVHAVIVLRRDRALSASDLIEFCRARIAHYKCPKGVSFVTELPRLPTGKVSKIRLRASHAAATRPSTSGDTVTARKGNSI</sequence>
<dbReference type="InterPro" id="IPR042099">
    <property type="entry name" value="ANL_N_sf"/>
</dbReference>
<keyword evidence="7" id="KW-1185">Reference proteome</keyword>
<dbReference type="GO" id="GO:0031956">
    <property type="term" value="F:medium-chain fatty acid-CoA ligase activity"/>
    <property type="evidence" value="ECO:0007669"/>
    <property type="project" value="TreeGrafter"/>
</dbReference>
<dbReference type="SUPFAM" id="SSF56801">
    <property type="entry name" value="Acetyl-CoA synthetase-like"/>
    <property type="match status" value="1"/>
</dbReference>
<dbReference type="PROSITE" id="PS00455">
    <property type="entry name" value="AMP_BINDING"/>
    <property type="match status" value="1"/>
</dbReference>
<dbReference type="RefSeq" id="WP_134751467.1">
    <property type="nucleotide sequence ID" value="NZ_CP038149.1"/>
</dbReference>
<feature type="compositionally biased region" description="Polar residues" evidence="3">
    <location>
        <begin position="518"/>
        <end position="534"/>
    </location>
</feature>
<dbReference type="OrthoDB" id="9766486at2"/>
<evidence type="ECO:0000259" key="4">
    <source>
        <dbReference type="Pfam" id="PF00501"/>
    </source>
</evidence>
<evidence type="ECO:0000256" key="1">
    <source>
        <dbReference type="ARBA" id="ARBA00006432"/>
    </source>
</evidence>
<evidence type="ECO:0000313" key="6">
    <source>
        <dbReference type="EMBL" id="QBQ99075.1"/>
    </source>
</evidence>
<dbReference type="PANTHER" id="PTHR43201">
    <property type="entry name" value="ACYL-COA SYNTHETASE"/>
    <property type="match status" value="1"/>
</dbReference>
<comment type="similarity">
    <text evidence="1">Belongs to the ATP-dependent AMP-binding enzyme family.</text>
</comment>
<proteinExistence type="inferred from homology"/>
<evidence type="ECO:0000313" key="7">
    <source>
        <dbReference type="Proteomes" id="UP000295727"/>
    </source>
</evidence>
<evidence type="ECO:0000256" key="2">
    <source>
        <dbReference type="ARBA" id="ARBA00022598"/>
    </source>
</evidence>
<feature type="domain" description="AMP-binding enzyme C-terminal" evidence="5">
    <location>
        <begin position="428"/>
        <end position="503"/>
    </location>
</feature>
<accession>A0A4P7CT04</accession>
<keyword evidence="2" id="KW-0436">Ligase</keyword>
<name>A0A4P7CT04_9BURK</name>
<dbReference type="InterPro" id="IPR020845">
    <property type="entry name" value="AMP-binding_CS"/>
</dbReference>
<feature type="region of interest" description="Disordered" evidence="3">
    <location>
        <begin position="515"/>
        <end position="534"/>
    </location>
</feature>
<reference evidence="6 7" key="1">
    <citation type="submission" date="2019-03" db="EMBL/GenBank/DDBJ databases">
        <title>Paraburkholderia sp. 7MH5, isolated from subtropical forest soil.</title>
        <authorList>
            <person name="Gao Z.-H."/>
            <person name="Qiu L.-H."/>
        </authorList>
    </citation>
    <scope>NUCLEOTIDE SEQUENCE [LARGE SCALE GENOMIC DNA]</scope>
    <source>
        <strain evidence="6 7">7MH5</strain>
    </source>
</reference>
<dbReference type="Gene3D" id="3.30.300.30">
    <property type="match status" value="1"/>
</dbReference>
<dbReference type="EMBL" id="CP038149">
    <property type="protein sequence ID" value="QBQ99075.1"/>
    <property type="molecule type" value="Genomic_DNA"/>
</dbReference>
<dbReference type="InterPro" id="IPR000873">
    <property type="entry name" value="AMP-dep_synth/lig_dom"/>
</dbReference>